<proteinExistence type="predicted"/>
<feature type="non-terminal residue" evidence="1">
    <location>
        <position position="256"/>
    </location>
</feature>
<dbReference type="AlphaFoldDB" id="A0A382ZPN0"/>
<gene>
    <name evidence="1" type="ORF">METZ01_LOCUS450410</name>
</gene>
<organism evidence="1">
    <name type="scientific">marine metagenome</name>
    <dbReference type="NCBI Taxonomy" id="408172"/>
    <lineage>
        <taxon>unclassified sequences</taxon>
        <taxon>metagenomes</taxon>
        <taxon>ecological metagenomes</taxon>
    </lineage>
</organism>
<accession>A0A382ZPN0</accession>
<protein>
    <submittedName>
        <fullName evidence="1">Uncharacterized protein</fullName>
    </submittedName>
</protein>
<feature type="non-terminal residue" evidence="1">
    <location>
        <position position="1"/>
    </location>
</feature>
<evidence type="ECO:0000313" key="1">
    <source>
        <dbReference type="EMBL" id="SVD97556.1"/>
    </source>
</evidence>
<sequence>SLVVAVQDERNAAPTANVHRLQPNWVIAYGDNNRVVTVDSGCDDLGADDYDNDDLDFTWIYTGDDNTDHLGASFDSDYDHSQGASPSGWLTATADLGLGSHRFTFVVEDSYGATDTAYTDFTIVNEPAAVSGNIEVVHTALKHAIVHVSENKLDDLMIDECHNDEVYNGADWNTGRLDLYRDSGTDGSGSRELIKTWSDADGDSTGNLEWIDMTLSAETDISYTLEAFNSDLAAAAGQATASTSGAATRTHDRPEV</sequence>
<name>A0A382ZPN0_9ZZZZ</name>
<reference evidence="1" key="1">
    <citation type="submission" date="2018-05" db="EMBL/GenBank/DDBJ databases">
        <authorList>
            <person name="Lanie J.A."/>
            <person name="Ng W.-L."/>
            <person name="Kazmierczak K.M."/>
            <person name="Andrzejewski T.M."/>
            <person name="Davidsen T.M."/>
            <person name="Wayne K.J."/>
            <person name="Tettelin H."/>
            <person name="Glass J.I."/>
            <person name="Rusch D."/>
            <person name="Podicherti R."/>
            <person name="Tsui H.-C.T."/>
            <person name="Winkler M.E."/>
        </authorList>
    </citation>
    <scope>NUCLEOTIDE SEQUENCE</scope>
</reference>
<dbReference type="EMBL" id="UINC01185714">
    <property type="protein sequence ID" value="SVD97556.1"/>
    <property type="molecule type" value="Genomic_DNA"/>
</dbReference>